<evidence type="ECO:0000313" key="6">
    <source>
        <dbReference type="Proteomes" id="UP001175000"/>
    </source>
</evidence>
<dbReference type="EMBL" id="JAULSU010000002">
    <property type="protein sequence ID" value="KAK0627953.1"/>
    <property type="molecule type" value="Genomic_DNA"/>
</dbReference>
<reference evidence="5" key="1">
    <citation type="submission" date="2023-06" db="EMBL/GenBank/DDBJ databases">
        <title>Genome-scale phylogeny and comparative genomics of the fungal order Sordariales.</title>
        <authorList>
            <consortium name="Lawrence Berkeley National Laboratory"/>
            <person name="Hensen N."/>
            <person name="Bonometti L."/>
            <person name="Westerberg I."/>
            <person name="Brannstrom I.O."/>
            <person name="Guillou S."/>
            <person name="Cros-Aarteil S."/>
            <person name="Calhoun S."/>
            <person name="Haridas S."/>
            <person name="Kuo A."/>
            <person name="Mondo S."/>
            <person name="Pangilinan J."/>
            <person name="Riley R."/>
            <person name="Labutti K."/>
            <person name="Andreopoulos B."/>
            <person name="Lipzen A."/>
            <person name="Chen C."/>
            <person name="Yanf M."/>
            <person name="Daum C."/>
            <person name="Ng V."/>
            <person name="Clum A."/>
            <person name="Steindorff A."/>
            <person name="Ohm R."/>
            <person name="Martin F."/>
            <person name="Silar P."/>
            <person name="Natvig D."/>
            <person name="Lalanne C."/>
            <person name="Gautier V."/>
            <person name="Ament-Velasquez S.L."/>
            <person name="Kruys A."/>
            <person name="Hutchinson M.I."/>
            <person name="Powell A.J."/>
            <person name="Barry K."/>
            <person name="Miller A.N."/>
            <person name="Grigoriev I.V."/>
            <person name="Debuchy R."/>
            <person name="Gladieux P."/>
            <person name="Thoren M.H."/>
            <person name="Johannesson H."/>
        </authorList>
    </citation>
    <scope>NUCLEOTIDE SEQUENCE</scope>
    <source>
        <strain evidence="5">CBS 606.72</strain>
    </source>
</reference>
<dbReference type="InterPro" id="IPR036291">
    <property type="entry name" value="NAD(P)-bd_dom_sf"/>
</dbReference>
<dbReference type="InterPro" id="IPR020904">
    <property type="entry name" value="Sc_DH/Rdtase_CS"/>
</dbReference>
<evidence type="ECO:0000256" key="2">
    <source>
        <dbReference type="ARBA" id="ARBA00022857"/>
    </source>
</evidence>
<dbReference type="Pfam" id="PF00106">
    <property type="entry name" value="adh_short"/>
    <property type="match status" value="1"/>
</dbReference>
<dbReference type="GO" id="GO:0006654">
    <property type="term" value="P:phosphatidic acid biosynthetic process"/>
    <property type="evidence" value="ECO:0007669"/>
    <property type="project" value="TreeGrafter"/>
</dbReference>
<dbReference type="AlphaFoldDB" id="A0AA40C8C3"/>
<evidence type="ECO:0000256" key="1">
    <source>
        <dbReference type="ARBA" id="ARBA00006484"/>
    </source>
</evidence>
<evidence type="ECO:0000313" key="5">
    <source>
        <dbReference type="EMBL" id="KAK0627953.1"/>
    </source>
</evidence>
<dbReference type="Proteomes" id="UP001175000">
    <property type="component" value="Unassembled WGS sequence"/>
</dbReference>
<protein>
    <submittedName>
        <fullName evidence="5">Uncharacterized protein</fullName>
    </submittedName>
</protein>
<dbReference type="PROSITE" id="PS00061">
    <property type="entry name" value="ADH_SHORT"/>
    <property type="match status" value="1"/>
</dbReference>
<dbReference type="PANTHER" id="PTHR44169:SF6">
    <property type="entry name" value="NADPH-DEPENDENT 1-ACYLDIHYDROXYACETONE PHOSPHATE REDUCTASE"/>
    <property type="match status" value="1"/>
</dbReference>
<comment type="similarity">
    <text evidence="1 4">Belongs to the short-chain dehydrogenases/reductases (SDR) family.</text>
</comment>
<dbReference type="GO" id="GO:0005783">
    <property type="term" value="C:endoplasmic reticulum"/>
    <property type="evidence" value="ECO:0007669"/>
    <property type="project" value="TreeGrafter"/>
</dbReference>
<keyword evidence="6" id="KW-1185">Reference proteome</keyword>
<dbReference type="InterPro" id="IPR002347">
    <property type="entry name" value="SDR_fam"/>
</dbReference>
<proteinExistence type="inferred from homology"/>
<sequence>MAAAAGQPCDFQTAPCPQGEFCERNDPGCDLGENCAGTCHPLPTYQFCGGLAHVQCKDYGQKCYDDPRDECSLDHGDADCGGICLDHHHHPTHLRLQSAQIKPPPPKRTVLITGCSDGSLGSALALAFHASTSGWRVFASARNPAKLTACTTAGIETLCLDTTSPASIASAVSHISALVGDSGLDALLNNAGAGYSMPLIDLDINKAKALYDVNVWSLIGVTRAFLPLLRKSSHPYGPLVANNTSQSSQIPGTVPFTAAYTSSKAAATSLTEAMRLELGVLGIKVVNLMTGTVDSGFRGNLERLEIPGDSPYVKVKEEVEKAMAMEGMDDGAMDAGVWAAEVVRELGREKPSHWVWKGTFSGLVRLANHLPVGLLDGKMKEVSGLDAVEKRVRELGGPRGLLADDRK</sequence>
<dbReference type="PRINTS" id="PR00081">
    <property type="entry name" value="GDHRDH"/>
</dbReference>
<dbReference type="Gene3D" id="3.40.50.720">
    <property type="entry name" value="NAD(P)-binding Rossmann-like Domain"/>
    <property type="match status" value="1"/>
</dbReference>
<evidence type="ECO:0000256" key="4">
    <source>
        <dbReference type="RuleBase" id="RU000363"/>
    </source>
</evidence>
<dbReference type="GO" id="GO:0019433">
    <property type="term" value="P:triglyceride catabolic process"/>
    <property type="evidence" value="ECO:0007669"/>
    <property type="project" value="TreeGrafter"/>
</dbReference>
<keyword evidence="2" id="KW-0521">NADP</keyword>
<accession>A0AA40C8C3</accession>
<dbReference type="PRINTS" id="PR00080">
    <property type="entry name" value="SDRFAMILY"/>
</dbReference>
<comment type="caution">
    <text evidence="5">The sequence shown here is derived from an EMBL/GenBank/DDBJ whole genome shotgun (WGS) entry which is preliminary data.</text>
</comment>
<organism evidence="5 6">
    <name type="scientific">Immersiella caudata</name>
    <dbReference type="NCBI Taxonomy" id="314043"/>
    <lineage>
        <taxon>Eukaryota</taxon>
        <taxon>Fungi</taxon>
        <taxon>Dikarya</taxon>
        <taxon>Ascomycota</taxon>
        <taxon>Pezizomycotina</taxon>
        <taxon>Sordariomycetes</taxon>
        <taxon>Sordariomycetidae</taxon>
        <taxon>Sordariales</taxon>
        <taxon>Lasiosphaeriaceae</taxon>
        <taxon>Immersiella</taxon>
    </lineage>
</organism>
<keyword evidence="3" id="KW-0560">Oxidoreductase</keyword>
<dbReference type="GO" id="GO:0004806">
    <property type="term" value="F:triacylglycerol lipase activity"/>
    <property type="evidence" value="ECO:0007669"/>
    <property type="project" value="TreeGrafter"/>
</dbReference>
<evidence type="ECO:0000256" key="3">
    <source>
        <dbReference type="ARBA" id="ARBA00023002"/>
    </source>
</evidence>
<name>A0AA40C8C3_9PEZI</name>
<dbReference type="GO" id="GO:0005811">
    <property type="term" value="C:lipid droplet"/>
    <property type="evidence" value="ECO:0007669"/>
    <property type="project" value="TreeGrafter"/>
</dbReference>
<gene>
    <name evidence="5" type="ORF">B0T14DRAFT_563714</name>
</gene>
<dbReference type="GO" id="GO:0000140">
    <property type="term" value="F:acylglycerone-phosphate reductase (NADP+) activity"/>
    <property type="evidence" value="ECO:0007669"/>
    <property type="project" value="TreeGrafter"/>
</dbReference>
<dbReference type="SUPFAM" id="SSF51735">
    <property type="entry name" value="NAD(P)-binding Rossmann-fold domains"/>
    <property type="match status" value="1"/>
</dbReference>
<dbReference type="PANTHER" id="PTHR44169">
    <property type="entry name" value="NADPH-DEPENDENT 1-ACYLDIHYDROXYACETONE PHOSPHATE REDUCTASE"/>
    <property type="match status" value="1"/>
</dbReference>